<keyword evidence="4 7" id="KW-0418">Kinase</keyword>
<accession>A0A8H3EG87</accession>
<dbReference type="PROSITE" id="PS50290">
    <property type="entry name" value="PI3_4_KINASE_3"/>
    <property type="match status" value="1"/>
</dbReference>
<dbReference type="AlphaFoldDB" id="A0A8H3EG87"/>
<dbReference type="PANTHER" id="PTHR10048">
    <property type="entry name" value="PHOSPHATIDYLINOSITOL KINASE"/>
    <property type="match status" value="1"/>
</dbReference>
<dbReference type="GO" id="GO:0005777">
    <property type="term" value="C:peroxisome"/>
    <property type="evidence" value="ECO:0007669"/>
    <property type="project" value="TreeGrafter"/>
</dbReference>
<dbReference type="InterPro" id="IPR042236">
    <property type="entry name" value="PI3K_accessory_sf"/>
</dbReference>
<protein>
    <recommendedName>
        <fullName evidence="7">Phosphatidylinositol 3-kinase VPS34</fullName>
        <ecNumber evidence="7">2.7.1.137</ecNumber>
    </recommendedName>
</protein>
<dbReference type="SMART" id="SM00142">
    <property type="entry name" value="PI3K_C2"/>
    <property type="match status" value="1"/>
</dbReference>
<dbReference type="SUPFAM" id="SSF49562">
    <property type="entry name" value="C2 domain (Calcium/lipid-binding domain, CaLB)"/>
    <property type="match status" value="1"/>
</dbReference>
<evidence type="ECO:0000256" key="2">
    <source>
        <dbReference type="ARBA" id="ARBA00022679"/>
    </source>
</evidence>
<keyword evidence="2 7" id="KW-0808">Transferase</keyword>
<dbReference type="CDD" id="cd00870">
    <property type="entry name" value="PI3Ka_III"/>
    <property type="match status" value="1"/>
</dbReference>
<evidence type="ECO:0000259" key="9">
    <source>
        <dbReference type="PROSITE" id="PS50290"/>
    </source>
</evidence>
<dbReference type="Proteomes" id="UP000664169">
    <property type="component" value="Unassembled WGS sequence"/>
</dbReference>
<dbReference type="GO" id="GO:0034271">
    <property type="term" value="C:phosphatidylinositol 3-kinase complex, class III, type I"/>
    <property type="evidence" value="ECO:0007669"/>
    <property type="project" value="TreeGrafter"/>
</dbReference>
<dbReference type="CDD" id="cd08397">
    <property type="entry name" value="C2_PI3K_class_III"/>
    <property type="match status" value="1"/>
</dbReference>
<evidence type="ECO:0000256" key="6">
    <source>
        <dbReference type="ARBA" id="ARBA00023985"/>
    </source>
</evidence>
<dbReference type="FunFam" id="1.25.40.70:FF:000009">
    <property type="entry name" value="Phosphatidylinositol 3-kinase VPS34"/>
    <property type="match status" value="1"/>
</dbReference>
<dbReference type="Pfam" id="PF00613">
    <property type="entry name" value="PI3Ka"/>
    <property type="match status" value="1"/>
</dbReference>
<dbReference type="InterPro" id="IPR016024">
    <property type="entry name" value="ARM-type_fold"/>
</dbReference>
<comment type="catalytic activity">
    <reaction evidence="6">
        <text>a 1,2-diacyl-sn-glycero-3-phospho-(1D-myo-inositol) + ATP = a 1,2-diacyl-sn-glycero-3-phospho-(1D-myo-inositol-3-phosphate) + ADP + H(+)</text>
        <dbReference type="Rhea" id="RHEA:12709"/>
        <dbReference type="ChEBI" id="CHEBI:15378"/>
        <dbReference type="ChEBI" id="CHEBI:30616"/>
        <dbReference type="ChEBI" id="CHEBI:57880"/>
        <dbReference type="ChEBI" id="CHEBI:58088"/>
        <dbReference type="ChEBI" id="CHEBI:456216"/>
        <dbReference type="EC" id="2.7.1.137"/>
    </reaction>
    <physiologicalReaction direction="left-to-right" evidence="6">
        <dbReference type="Rhea" id="RHEA:12710"/>
    </physiologicalReaction>
</comment>
<dbReference type="GO" id="GO:0005524">
    <property type="term" value="F:ATP binding"/>
    <property type="evidence" value="ECO:0007669"/>
    <property type="project" value="UniProtKB-UniRule"/>
</dbReference>
<dbReference type="PROSITE" id="PS51547">
    <property type="entry name" value="C2_PI3K"/>
    <property type="match status" value="1"/>
</dbReference>
<keyword evidence="5 7" id="KW-0067">ATP-binding</keyword>
<dbReference type="PROSITE" id="PS00916">
    <property type="entry name" value="PI3_4_KINASE_2"/>
    <property type="match status" value="1"/>
</dbReference>
<evidence type="ECO:0000259" key="11">
    <source>
        <dbReference type="PROSITE" id="PS51547"/>
    </source>
</evidence>
<dbReference type="InterPro" id="IPR002420">
    <property type="entry name" value="PI3K-type_C2_dom"/>
</dbReference>
<dbReference type="Pfam" id="PF00792">
    <property type="entry name" value="PI3K_C2"/>
    <property type="match status" value="1"/>
</dbReference>
<dbReference type="InterPro" id="IPR011009">
    <property type="entry name" value="Kinase-like_dom_sf"/>
</dbReference>
<dbReference type="InterPro" id="IPR015433">
    <property type="entry name" value="PI3/4_kinase"/>
</dbReference>
<evidence type="ECO:0000256" key="1">
    <source>
        <dbReference type="ARBA" id="ARBA00006209"/>
    </source>
</evidence>
<comment type="similarity">
    <text evidence="1">Belongs to the PI3/PI4-kinase family. Type III PI4K subfamily.</text>
</comment>
<feature type="region of interest" description="Disordered" evidence="8">
    <location>
        <begin position="236"/>
        <end position="255"/>
    </location>
</feature>
<dbReference type="GO" id="GO:0048015">
    <property type="term" value="P:phosphatidylinositol-mediated signaling"/>
    <property type="evidence" value="ECO:0007669"/>
    <property type="project" value="TreeGrafter"/>
</dbReference>
<dbReference type="InterPro" id="IPR001263">
    <property type="entry name" value="PI3K_accessory_dom"/>
</dbReference>
<feature type="domain" description="PIK helical" evidence="10">
    <location>
        <begin position="363"/>
        <end position="545"/>
    </location>
</feature>
<evidence type="ECO:0000259" key="10">
    <source>
        <dbReference type="PROSITE" id="PS51545"/>
    </source>
</evidence>
<feature type="domain" description="PI3K/PI4K catalytic" evidence="9">
    <location>
        <begin position="627"/>
        <end position="895"/>
    </location>
</feature>
<dbReference type="Pfam" id="PF00454">
    <property type="entry name" value="PI3_PI4_kinase"/>
    <property type="match status" value="1"/>
</dbReference>
<evidence type="ECO:0000256" key="5">
    <source>
        <dbReference type="ARBA" id="ARBA00022840"/>
    </source>
</evidence>
<dbReference type="PANTHER" id="PTHR10048:SF7">
    <property type="entry name" value="PHOSPHATIDYLINOSITOL 3-KINASE CATALYTIC SUBUNIT TYPE 3"/>
    <property type="match status" value="1"/>
</dbReference>
<evidence type="ECO:0000256" key="3">
    <source>
        <dbReference type="ARBA" id="ARBA00022741"/>
    </source>
</evidence>
<dbReference type="GO" id="GO:0000407">
    <property type="term" value="C:phagophore assembly site"/>
    <property type="evidence" value="ECO:0007669"/>
    <property type="project" value="TreeGrafter"/>
</dbReference>
<dbReference type="InterPro" id="IPR018936">
    <property type="entry name" value="PI3/4_kinase_CS"/>
</dbReference>
<evidence type="ECO:0000256" key="7">
    <source>
        <dbReference type="PIRNR" id="PIRNR000587"/>
    </source>
</evidence>
<dbReference type="EMBL" id="CAJPDQ010000002">
    <property type="protein sequence ID" value="CAF9905112.1"/>
    <property type="molecule type" value="Genomic_DNA"/>
</dbReference>
<dbReference type="FunFam" id="1.10.1070.11:FF:000002">
    <property type="entry name" value="Phosphatidylinositol 3-kinase catalytic subunit type 3"/>
    <property type="match status" value="1"/>
</dbReference>
<dbReference type="SMART" id="SM00146">
    <property type="entry name" value="PI3Kc"/>
    <property type="match status" value="1"/>
</dbReference>
<dbReference type="GO" id="GO:0006897">
    <property type="term" value="P:endocytosis"/>
    <property type="evidence" value="ECO:0007669"/>
    <property type="project" value="TreeGrafter"/>
</dbReference>
<dbReference type="GO" id="GO:0034272">
    <property type="term" value="C:phosphatidylinositol 3-kinase complex, class III, type II"/>
    <property type="evidence" value="ECO:0007669"/>
    <property type="project" value="TreeGrafter"/>
</dbReference>
<dbReference type="FunFam" id="3.30.1010.10:FF:000002">
    <property type="entry name" value="Phosphatidylinositol 3-kinase catalytic subunit type 3"/>
    <property type="match status" value="1"/>
</dbReference>
<keyword evidence="13" id="KW-1185">Reference proteome</keyword>
<dbReference type="GO" id="GO:0005768">
    <property type="term" value="C:endosome"/>
    <property type="evidence" value="ECO:0007669"/>
    <property type="project" value="TreeGrafter"/>
</dbReference>
<dbReference type="Gene3D" id="2.60.40.150">
    <property type="entry name" value="C2 domain"/>
    <property type="match status" value="1"/>
</dbReference>
<keyword evidence="3 7" id="KW-0547">Nucleotide-binding</keyword>
<evidence type="ECO:0000256" key="4">
    <source>
        <dbReference type="ARBA" id="ARBA00022777"/>
    </source>
</evidence>
<reference evidence="12" key="1">
    <citation type="submission" date="2021-03" db="EMBL/GenBank/DDBJ databases">
        <authorList>
            <person name="Tagirdzhanova G."/>
        </authorList>
    </citation>
    <scope>NUCLEOTIDE SEQUENCE</scope>
</reference>
<evidence type="ECO:0000313" key="12">
    <source>
        <dbReference type="EMBL" id="CAF9905112.1"/>
    </source>
</evidence>
<dbReference type="EC" id="2.7.1.137" evidence="7"/>
<dbReference type="SUPFAM" id="SSF48371">
    <property type="entry name" value="ARM repeat"/>
    <property type="match status" value="1"/>
</dbReference>
<dbReference type="InterPro" id="IPR000403">
    <property type="entry name" value="PI3/4_kinase_cat_dom"/>
</dbReference>
<dbReference type="InterPro" id="IPR035892">
    <property type="entry name" value="C2_domain_sf"/>
</dbReference>
<feature type="compositionally biased region" description="Polar residues" evidence="8">
    <location>
        <begin position="236"/>
        <end position="254"/>
    </location>
</feature>
<dbReference type="PROSITE" id="PS51545">
    <property type="entry name" value="PIK_HELICAL"/>
    <property type="match status" value="1"/>
</dbReference>
<dbReference type="InterPro" id="IPR057756">
    <property type="entry name" value="PI3-kinase_type3/VPS34_cat"/>
</dbReference>
<sequence length="911" mass="103866">METFTFANSNNVHFPVCIKIVSLEGHQTPVPRSLLLSRPDLRHVGSLLNPFSDLYVTVQLWSDSKPLTVPVQTPYRAFKSARKWNDWLELPVNISSLPLNSQLAITVWDVSPTSNDEDRGHAIPYGGTTISLFDKDDTLQKGRQRCKLYRHQRADGFSYTTTPAEPAKVKGDKLEVAQRSELELELERLETVFKKHEMGEISRVDWLDRLVFEQVRRIEQEVTSRERRARLNAKTTVQGTSAVVNGEPPNTNGDLHSLQDEERFNLMIEFPRFDFPIIFTDHEYKPTPISTRSSQHASTLINLKPPPEVQFGPGIREPGDMNNGDEHVPPLIGVYDPEVGARDNPAESKHRRLVRSHRTGVLDRDLRPNAKIRDELNIIMAYGPTQDLNGEEKDLIWKFRHHLTREKRALTKFVKSVAWHDQSETRQAIQLLPKWTEIDVDDALELLGPSFDNPAVRTYAVERLRKADDDELLMYLLQLVQALKFEKVDGKASQDSSLASFLINRATRSFSLANYLYWYLMVECDDQSPNQPKEHRKLFEKVAFEFMSKLTETQDGPEQRKQLLRQAELFTMLAKLATELNKIGSGNRGRMIDHAKKFLADPNNEVLAFDPPLALPLDPTRSIIGCFPEETNVFKSSLHPMLIHFKLSDGKRYSIIYKKGDDMRQDQLVIQIISLMDRLLRKENLDLKLTPYNILASGTTTGAAQFIPSIALQVAKNKYGGNYILDYLKANNPDKKAELGVRPETMDNYIKSCAGYCVVTYLLGIGDRHLDNLLLSPDGHFFHVDFGYILGRDPKPAPPPIKITIPMVEGMGGVKSANFAAFLQYCFTAYTALRKSSSLILNLFALMRDANIPDIRVEPDKVVEKVRERFALSLTEEEAMKEFRALIDDSLSRIVPQIIDGIHDWMQRYRG</sequence>
<dbReference type="InterPro" id="IPR008290">
    <property type="entry name" value="PI3K_Vps34"/>
</dbReference>
<dbReference type="OrthoDB" id="67688at2759"/>
<dbReference type="CDD" id="cd00896">
    <property type="entry name" value="PI3Kc_III"/>
    <property type="match status" value="1"/>
</dbReference>
<dbReference type="SUPFAM" id="SSF56112">
    <property type="entry name" value="Protein kinase-like (PK-like)"/>
    <property type="match status" value="1"/>
</dbReference>
<dbReference type="Gene3D" id="3.30.1010.10">
    <property type="entry name" value="Phosphatidylinositol 3-kinase Catalytic Subunit, Chain A, domain 4"/>
    <property type="match status" value="1"/>
</dbReference>
<dbReference type="InterPro" id="IPR036940">
    <property type="entry name" value="PI3/4_kinase_cat_sf"/>
</dbReference>
<evidence type="ECO:0000313" key="13">
    <source>
        <dbReference type="Proteomes" id="UP000664169"/>
    </source>
</evidence>
<dbReference type="PIRSF" id="PIRSF000587">
    <property type="entry name" value="PI3K_Vps34"/>
    <property type="match status" value="1"/>
</dbReference>
<dbReference type="GO" id="GO:0016303">
    <property type="term" value="F:1-phosphatidylinositol-3-kinase activity"/>
    <property type="evidence" value="ECO:0007669"/>
    <property type="project" value="UniProtKB-UniRule"/>
</dbReference>
<evidence type="ECO:0000256" key="8">
    <source>
        <dbReference type="SAM" id="MobiDB-lite"/>
    </source>
</evidence>
<dbReference type="Gene3D" id="1.10.1070.11">
    <property type="entry name" value="Phosphatidylinositol 3-/4-kinase, catalytic domain"/>
    <property type="match status" value="1"/>
</dbReference>
<feature type="domain" description="C2 PI3K-type" evidence="11">
    <location>
        <begin position="25"/>
        <end position="187"/>
    </location>
</feature>
<gene>
    <name evidence="12" type="ORF">GOMPHAMPRED_003040</name>
</gene>
<dbReference type="GO" id="GO:0000045">
    <property type="term" value="P:autophagosome assembly"/>
    <property type="evidence" value="ECO:0007669"/>
    <property type="project" value="TreeGrafter"/>
</dbReference>
<proteinExistence type="inferred from homology"/>
<dbReference type="Gene3D" id="1.25.40.70">
    <property type="entry name" value="Phosphatidylinositol 3-kinase, accessory domain (PIK)"/>
    <property type="match status" value="1"/>
</dbReference>
<dbReference type="SMART" id="SM00145">
    <property type="entry name" value="PI3Ka"/>
    <property type="match status" value="1"/>
</dbReference>
<comment type="caution">
    <text evidence="12">The sequence shown here is derived from an EMBL/GenBank/DDBJ whole genome shotgun (WGS) entry which is preliminary data.</text>
</comment>
<organism evidence="12 13">
    <name type="scientific">Gomphillus americanus</name>
    <dbReference type="NCBI Taxonomy" id="1940652"/>
    <lineage>
        <taxon>Eukaryota</taxon>
        <taxon>Fungi</taxon>
        <taxon>Dikarya</taxon>
        <taxon>Ascomycota</taxon>
        <taxon>Pezizomycotina</taxon>
        <taxon>Lecanoromycetes</taxon>
        <taxon>OSLEUM clade</taxon>
        <taxon>Ostropomycetidae</taxon>
        <taxon>Ostropales</taxon>
        <taxon>Graphidaceae</taxon>
        <taxon>Gomphilloideae</taxon>
        <taxon>Gomphillus</taxon>
    </lineage>
</organism>
<name>A0A8H3EG87_9LECA</name>